<dbReference type="RefSeq" id="WP_067023295.1">
    <property type="nucleotide sequence ID" value="NZ_KQ949086.1"/>
</dbReference>
<proteinExistence type="predicted"/>
<name>A0A117S0D3_9ACTN</name>
<dbReference type="EMBL" id="LMXB01000053">
    <property type="protein sequence ID" value="KUO19247.1"/>
    <property type="molecule type" value="Genomic_DNA"/>
</dbReference>
<reference evidence="1 2" key="1">
    <citation type="submission" date="2015-10" db="EMBL/GenBank/DDBJ databases">
        <title>Draft genome sequence of Streptomyces sp. RV15, isolated from a marine sponge.</title>
        <authorList>
            <person name="Ruckert C."/>
            <person name="Abdelmohsen U.R."/>
            <person name="Winkler A."/>
            <person name="Hentschel U."/>
            <person name="Kalinowski J."/>
            <person name="Kampfer P."/>
            <person name="Glaeser S."/>
        </authorList>
    </citation>
    <scope>NUCLEOTIDE SEQUENCE [LARGE SCALE GENOMIC DNA]</scope>
    <source>
        <strain evidence="1 2">RV15</strain>
    </source>
</reference>
<protein>
    <submittedName>
        <fullName evidence="1">Uncharacterized protein</fullName>
    </submittedName>
</protein>
<dbReference type="Proteomes" id="UP000053260">
    <property type="component" value="Unassembled WGS sequence"/>
</dbReference>
<sequence length="69" mass="7561">MKGRNPSWTPPTSSTRFTGAVSRATGVTFSPLRALQVSEEEMRSALAAMPDTEAAAPCGRREPRRIRWA</sequence>
<gene>
    <name evidence="1" type="ORF">AQJ91_19905</name>
</gene>
<organism evidence="1 2">
    <name type="scientific">Streptomyces dysideae</name>
    <dbReference type="NCBI Taxonomy" id="909626"/>
    <lineage>
        <taxon>Bacteria</taxon>
        <taxon>Bacillati</taxon>
        <taxon>Actinomycetota</taxon>
        <taxon>Actinomycetes</taxon>
        <taxon>Kitasatosporales</taxon>
        <taxon>Streptomycetaceae</taxon>
        <taxon>Streptomyces</taxon>
    </lineage>
</organism>
<accession>A0A117S0D3</accession>
<evidence type="ECO:0000313" key="2">
    <source>
        <dbReference type="Proteomes" id="UP000053260"/>
    </source>
</evidence>
<evidence type="ECO:0000313" key="1">
    <source>
        <dbReference type="EMBL" id="KUO19247.1"/>
    </source>
</evidence>
<keyword evidence="2" id="KW-1185">Reference proteome</keyword>
<dbReference type="AlphaFoldDB" id="A0A117S0D3"/>
<comment type="caution">
    <text evidence="1">The sequence shown here is derived from an EMBL/GenBank/DDBJ whole genome shotgun (WGS) entry which is preliminary data.</text>
</comment>